<dbReference type="PANTHER" id="PTHR46206:SF2">
    <property type="entry name" value="CYTOCHROME P450 MONOOXYGENASE AUSG-RELATED"/>
    <property type="match status" value="1"/>
</dbReference>
<keyword evidence="10" id="KW-1133">Transmembrane helix</keyword>
<keyword evidence="6 8" id="KW-0408">Iron</keyword>
<keyword evidence="10" id="KW-0472">Membrane</keyword>
<dbReference type="Pfam" id="PF00067">
    <property type="entry name" value="p450"/>
    <property type="match status" value="1"/>
</dbReference>
<keyword evidence="4 8" id="KW-0479">Metal-binding</keyword>
<proteinExistence type="inferred from homology"/>
<comment type="caution">
    <text evidence="11">The sequence shown here is derived from an EMBL/GenBank/DDBJ whole genome shotgun (WGS) entry which is preliminary data.</text>
</comment>
<reference evidence="12" key="1">
    <citation type="journal article" date="2017" name="Nat. Microbiol.">
        <title>Global analysis of biosynthetic gene clusters reveals vast potential of secondary metabolite production in Penicillium species.</title>
        <authorList>
            <person name="Nielsen J.C."/>
            <person name="Grijseels S."/>
            <person name="Prigent S."/>
            <person name="Ji B."/>
            <person name="Dainat J."/>
            <person name="Nielsen K.F."/>
            <person name="Frisvad J.C."/>
            <person name="Workman M."/>
            <person name="Nielsen J."/>
        </authorList>
    </citation>
    <scope>NUCLEOTIDE SEQUENCE [LARGE SCALE GENOMIC DNA]</scope>
    <source>
        <strain evidence="12">IBT 24891</strain>
    </source>
</reference>
<evidence type="ECO:0008006" key="13">
    <source>
        <dbReference type="Google" id="ProtNLM"/>
    </source>
</evidence>
<keyword evidence="5 9" id="KW-0560">Oxidoreductase</keyword>
<dbReference type="GO" id="GO:0020037">
    <property type="term" value="F:heme binding"/>
    <property type="evidence" value="ECO:0007669"/>
    <property type="project" value="InterPro"/>
</dbReference>
<feature type="binding site" description="axial binding residue" evidence="8">
    <location>
        <position position="454"/>
    </location>
    <ligand>
        <name>heme</name>
        <dbReference type="ChEBI" id="CHEBI:30413"/>
    </ligand>
    <ligandPart>
        <name>Fe</name>
        <dbReference type="ChEBI" id="CHEBI:18248"/>
    </ligandPart>
</feature>
<dbReference type="PROSITE" id="PS00086">
    <property type="entry name" value="CYTOCHROME_P450"/>
    <property type="match status" value="1"/>
</dbReference>
<evidence type="ECO:0000313" key="11">
    <source>
        <dbReference type="EMBL" id="OQE26628.1"/>
    </source>
</evidence>
<evidence type="ECO:0000256" key="9">
    <source>
        <dbReference type="RuleBase" id="RU000461"/>
    </source>
</evidence>
<keyword evidence="10" id="KW-0812">Transmembrane</keyword>
<evidence type="ECO:0000256" key="7">
    <source>
        <dbReference type="ARBA" id="ARBA00023033"/>
    </source>
</evidence>
<feature type="transmembrane region" description="Helical" evidence="10">
    <location>
        <begin position="12"/>
        <end position="30"/>
    </location>
</feature>
<sequence length="520" mass="58734">MAVFKDILNSPYAVHGLCVALLTVLISAFWQDLADELPHPRIPLFGKKRWDFFNKNAKACFTTSARQLILDGFATGVNIFQVMSNGPLIVIHPKFIDEIKNHSHLSFAAAIQKMFFYNRIPGFEPFHAGNGGQALVDMVRTKLTQSLGVLMAPLSEEGARVVEEILPPSSDWKVYTFATYIPYIIARMSTRAFLGRELAQNEDWIHVSVTYSIDAFHAARELRQWPSILRPVVYRFLSSVHKIQKSKALGTAILDKEVQRRKTIRCSQVPTESVSCPADTLDWMNDICHEMNLAIDMFDRQMALSLAAIHTTSNLFTNIMYDLAVHPELIQPLRDEIRLAFTEDGYLKKTTLIKLKLMDSVMKETQRVNPISFVTMNRLAGVNIPLSNGIVIPKGAAIGVSAHINYDESVYPDAAEYDGYRFYKKRQVPGSEQRFQFVTTSPESFGFGHGTHACPGRFFATNEAKILLVHLLLKYDWKLKNGDKRPPNIEHGTDIIADPTVEMLFRSREPDIDLAALEGR</sequence>
<dbReference type="STRING" id="303698.A0A1V6TJV9"/>
<dbReference type="AlphaFoldDB" id="A0A1V6TJV9"/>
<dbReference type="EMBL" id="MLKD01000005">
    <property type="protein sequence ID" value="OQE26628.1"/>
    <property type="molecule type" value="Genomic_DNA"/>
</dbReference>
<evidence type="ECO:0000256" key="4">
    <source>
        <dbReference type="ARBA" id="ARBA00022723"/>
    </source>
</evidence>
<dbReference type="InterPro" id="IPR002403">
    <property type="entry name" value="Cyt_P450_E_grp-IV"/>
</dbReference>
<dbReference type="PRINTS" id="PR00465">
    <property type="entry name" value="EP450IV"/>
</dbReference>
<evidence type="ECO:0000256" key="8">
    <source>
        <dbReference type="PIRSR" id="PIRSR602403-1"/>
    </source>
</evidence>
<keyword evidence="12" id="KW-1185">Reference proteome</keyword>
<keyword evidence="7 9" id="KW-0503">Monooxygenase</keyword>
<name>A0A1V6TJV9_9EURO</name>
<dbReference type="SUPFAM" id="SSF48264">
    <property type="entry name" value="Cytochrome P450"/>
    <property type="match status" value="1"/>
</dbReference>
<dbReference type="PANTHER" id="PTHR46206">
    <property type="entry name" value="CYTOCHROME P450"/>
    <property type="match status" value="1"/>
</dbReference>
<dbReference type="GO" id="GO:0016705">
    <property type="term" value="F:oxidoreductase activity, acting on paired donors, with incorporation or reduction of molecular oxygen"/>
    <property type="evidence" value="ECO:0007669"/>
    <property type="project" value="InterPro"/>
</dbReference>
<evidence type="ECO:0000256" key="3">
    <source>
        <dbReference type="ARBA" id="ARBA00022617"/>
    </source>
</evidence>
<protein>
    <recommendedName>
        <fullName evidence="13">Cytochrome P450 monooxygenase</fullName>
    </recommendedName>
</protein>
<gene>
    <name evidence="11" type="ORF">PENSTE_c005G05141</name>
</gene>
<organism evidence="11 12">
    <name type="scientific">Penicillium steckii</name>
    <dbReference type="NCBI Taxonomy" id="303698"/>
    <lineage>
        <taxon>Eukaryota</taxon>
        <taxon>Fungi</taxon>
        <taxon>Dikarya</taxon>
        <taxon>Ascomycota</taxon>
        <taxon>Pezizomycotina</taxon>
        <taxon>Eurotiomycetes</taxon>
        <taxon>Eurotiomycetidae</taxon>
        <taxon>Eurotiales</taxon>
        <taxon>Aspergillaceae</taxon>
        <taxon>Penicillium</taxon>
    </lineage>
</organism>
<dbReference type="OrthoDB" id="1844152at2759"/>
<comment type="cofactor">
    <cofactor evidence="1 8">
        <name>heme</name>
        <dbReference type="ChEBI" id="CHEBI:30413"/>
    </cofactor>
</comment>
<dbReference type="InterPro" id="IPR036396">
    <property type="entry name" value="Cyt_P450_sf"/>
</dbReference>
<dbReference type="GO" id="GO:0043386">
    <property type="term" value="P:mycotoxin biosynthetic process"/>
    <property type="evidence" value="ECO:0007669"/>
    <property type="project" value="UniProtKB-ARBA"/>
</dbReference>
<dbReference type="CDD" id="cd11041">
    <property type="entry name" value="CYP503A1-like"/>
    <property type="match status" value="1"/>
</dbReference>
<comment type="similarity">
    <text evidence="2 9">Belongs to the cytochrome P450 family.</text>
</comment>
<evidence type="ECO:0000256" key="5">
    <source>
        <dbReference type="ARBA" id="ARBA00023002"/>
    </source>
</evidence>
<keyword evidence="3 8" id="KW-0349">Heme</keyword>
<dbReference type="GO" id="GO:0005506">
    <property type="term" value="F:iron ion binding"/>
    <property type="evidence" value="ECO:0007669"/>
    <property type="project" value="InterPro"/>
</dbReference>
<dbReference type="Proteomes" id="UP000191285">
    <property type="component" value="Unassembled WGS sequence"/>
</dbReference>
<evidence type="ECO:0000256" key="10">
    <source>
        <dbReference type="SAM" id="Phobius"/>
    </source>
</evidence>
<dbReference type="InterPro" id="IPR001128">
    <property type="entry name" value="Cyt_P450"/>
</dbReference>
<accession>A0A1V6TJV9</accession>
<evidence type="ECO:0000313" key="12">
    <source>
        <dbReference type="Proteomes" id="UP000191285"/>
    </source>
</evidence>
<dbReference type="Gene3D" id="1.10.630.10">
    <property type="entry name" value="Cytochrome P450"/>
    <property type="match status" value="1"/>
</dbReference>
<dbReference type="InterPro" id="IPR017972">
    <property type="entry name" value="Cyt_P450_CS"/>
</dbReference>
<evidence type="ECO:0000256" key="1">
    <source>
        <dbReference type="ARBA" id="ARBA00001971"/>
    </source>
</evidence>
<dbReference type="GO" id="GO:0004497">
    <property type="term" value="F:monooxygenase activity"/>
    <property type="evidence" value="ECO:0007669"/>
    <property type="project" value="UniProtKB-KW"/>
</dbReference>
<evidence type="ECO:0000256" key="2">
    <source>
        <dbReference type="ARBA" id="ARBA00010617"/>
    </source>
</evidence>
<evidence type="ECO:0000256" key="6">
    <source>
        <dbReference type="ARBA" id="ARBA00023004"/>
    </source>
</evidence>